<keyword evidence="3" id="KW-1185">Reference proteome</keyword>
<protein>
    <recommendedName>
        <fullName evidence="4">CUE domain-containing protein</fullName>
    </recommendedName>
</protein>
<name>A0ABR0LU31_9PEZI</name>
<feature type="non-terminal residue" evidence="2">
    <location>
        <position position="1"/>
    </location>
</feature>
<evidence type="ECO:0000256" key="1">
    <source>
        <dbReference type="SAM" id="MobiDB-lite"/>
    </source>
</evidence>
<feature type="compositionally biased region" description="Basic and acidic residues" evidence="1">
    <location>
        <begin position="62"/>
        <end position="83"/>
    </location>
</feature>
<dbReference type="Proteomes" id="UP001357485">
    <property type="component" value="Unassembled WGS sequence"/>
</dbReference>
<dbReference type="EMBL" id="JAVRRA010011481">
    <property type="protein sequence ID" value="KAK5240212.1"/>
    <property type="molecule type" value="Genomic_DNA"/>
</dbReference>
<sequence>SQYSSNAHNSQQPDSARDRYEDKYVTSRYGNNPDGRLGVGYLPDYEARLPSPPKSAQNIDPFLRENTKYDRTSHNTSDMRDRSPSVPRGEAAAEQFLNEVLPGDRFEDYIRKAAEQDRRKEEELKAKWLVEQDMVNGPRDAPEVQ</sequence>
<evidence type="ECO:0008006" key="4">
    <source>
        <dbReference type="Google" id="ProtNLM"/>
    </source>
</evidence>
<comment type="caution">
    <text evidence="2">The sequence shown here is derived from an EMBL/GenBank/DDBJ whole genome shotgun (WGS) entry which is preliminary data.</text>
</comment>
<gene>
    <name evidence="2" type="ORF">LTR16_010964</name>
</gene>
<feature type="non-terminal residue" evidence="2">
    <location>
        <position position="145"/>
    </location>
</feature>
<proteinExistence type="predicted"/>
<feature type="compositionally biased region" description="Polar residues" evidence="1">
    <location>
        <begin position="1"/>
        <end position="14"/>
    </location>
</feature>
<evidence type="ECO:0000313" key="2">
    <source>
        <dbReference type="EMBL" id="KAK5240212.1"/>
    </source>
</evidence>
<organism evidence="2 3">
    <name type="scientific">Cryomyces antarcticus</name>
    <dbReference type="NCBI Taxonomy" id="329879"/>
    <lineage>
        <taxon>Eukaryota</taxon>
        <taxon>Fungi</taxon>
        <taxon>Dikarya</taxon>
        <taxon>Ascomycota</taxon>
        <taxon>Pezizomycotina</taxon>
        <taxon>Dothideomycetes</taxon>
        <taxon>Dothideomycetes incertae sedis</taxon>
        <taxon>Cryomyces</taxon>
    </lineage>
</organism>
<evidence type="ECO:0000313" key="3">
    <source>
        <dbReference type="Proteomes" id="UP001357485"/>
    </source>
</evidence>
<feature type="compositionally biased region" description="Basic and acidic residues" evidence="1">
    <location>
        <begin position="15"/>
        <end position="25"/>
    </location>
</feature>
<accession>A0ABR0LU31</accession>
<feature type="region of interest" description="Disordered" evidence="1">
    <location>
        <begin position="1"/>
        <end position="90"/>
    </location>
</feature>
<reference evidence="2 3" key="1">
    <citation type="submission" date="2023-08" db="EMBL/GenBank/DDBJ databases">
        <title>Black Yeasts Isolated from many extreme environments.</title>
        <authorList>
            <person name="Coleine C."/>
            <person name="Stajich J.E."/>
            <person name="Selbmann L."/>
        </authorList>
    </citation>
    <scope>NUCLEOTIDE SEQUENCE [LARGE SCALE GENOMIC DNA]</scope>
    <source>
        <strain evidence="2 3">CCFEE 536</strain>
    </source>
</reference>